<protein>
    <recommendedName>
        <fullName evidence="3">Glycine reductase</fullName>
    </recommendedName>
</protein>
<gene>
    <name evidence="1" type="ORF">VSH64_18860</name>
</gene>
<dbReference type="Proteomes" id="UP001330812">
    <property type="component" value="Chromosome"/>
</dbReference>
<evidence type="ECO:0000313" key="2">
    <source>
        <dbReference type="Proteomes" id="UP001330812"/>
    </source>
</evidence>
<keyword evidence="2" id="KW-1185">Reference proteome</keyword>
<dbReference type="EMBL" id="CP142149">
    <property type="protein sequence ID" value="WSE34133.1"/>
    <property type="molecule type" value="Genomic_DNA"/>
</dbReference>
<proteinExistence type="predicted"/>
<reference evidence="1 2" key="1">
    <citation type="journal article" date="2015" name="Int. J. Syst. Evol. Microbiol.">
        <title>Amycolatopsis rhabdoformis sp. nov., an actinomycete isolated from a tropical forest soil.</title>
        <authorList>
            <person name="Souza W.R."/>
            <person name="Silva R.E."/>
            <person name="Goodfellow M."/>
            <person name="Busarakam K."/>
            <person name="Figueiro F.S."/>
            <person name="Ferreira D."/>
            <person name="Rodrigues-Filho E."/>
            <person name="Moraes L.A.B."/>
            <person name="Zucchi T.D."/>
        </authorList>
    </citation>
    <scope>NUCLEOTIDE SEQUENCE [LARGE SCALE GENOMIC DNA]</scope>
    <source>
        <strain evidence="1 2">NCIMB 14900</strain>
    </source>
</reference>
<dbReference type="RefSeq" id="WP_326836930.1">
    <property type="nucleotide sequence ID" value="NZ_CP142149.1"/>
</dbReference>
<evidence type="ECO:0008006" key="3">
    <source>
        <dbReference type="Google" id="ProtNLM"/>
    </source>
</evidence>
<evidence type="ECO:0000313" key="1">
    <source>
        <dbReference type="EMBL" id="WSE34133.1"/>
    </source>
</evidence>
<accession>A0ABZ1IK55</accession>
<organism evidence="1 2">
    <name type="scientific">Amycolatopsis rhabdoformis</name>
    <dbReference type="NCBI Taxonomy" id="1448059"/>
    <lineage>
        <taxon>Bacteria</taxon>
        <taxon>Bacillati</taxon>
        <taxon>Actinomycetota</taxon>
        <taxon>Actinomycetes</taxon>
        <taxon>Pseudonocardiales</taxon>
        <taxon>Pseudonocardiaceae</taxon>
        <taxon>Amycolatopsis</taxon>
    </lineage>
</organism>
<name>A0ABZ1IK55_9PSEU</name>
<sequence>MTQHLDHDTTTEPAFDFDATVAPILGISGLDVPQYDAPRTTPLRTALADATVGLLVTCGAYYPDQKRLGERGDLSYRLLPRERDLDEVLFAHKTPIRAFALADPNVAYPRDTMLDLEREGVFRRYADHAISMVGSISDYPGLVSETAPKVVSEFERMGVDLVLVLPFCPQCHVAAGVLARAIEERGLPTTSLTTLRHQAESVKPPRATFLDFPLGCPAGRPRRPAQQREIVRGALETAASLPAGDPWALHRLPFRWDESGDRGWESLVADLYRVDNEIRGTVKGNMRAHGFEPGGEHTIRCAC</sequence>